<proteinExistence type="predicted"/>
<sequence>MKKINCFKGFFKVVITLLLLSNFNAFAQKTNIFIVRVAEKSQTVLAASNVKPGLTSEGHDRAEALVKILKREKIQTIYIPTGKPAEQTAAPLAEKVKVLPRVYTADSVSAFISKITRNFQGNNVLIVAEQKDLIQMISALGVKAPFDGLANDDYDLLFSISINENDAREIFITHYGKKHHESEIPQEYNIEKYNPSFIPPVRSF</sequence>
<dbReference type="InterPro" id="IPR029033">
    <property type="entry name" value="His_PPase_superfam"/>
</dbReference>
<keyword evidence="1" id="KW-0732">Signal</keyword>
<name>A0ABW5XLY9_9SPHI</name>
<dbReference type="Gene3D" id="3.40.50.1240">
    <property type="entry name" value="Phosphoglycerate mutase-like"/>
    <property type="match status" value="1"/>
</dbReference>
<reference evidence="3" key="1">
    <citation type="journal article" date="2019" name="Int. J. Syst. Evol. Microbiol.">
        <title>The Global Catalogue of Microorganisms (GCM) 10K type strain sequencing project: providing services to taxonomists for standard genome sequencing and annotation.</title>
        <authorList>
            <consortium name="The Broad Institute Genomics Platform"/>
            <consortium name="The Broad Institute Genome Sequencing Center for Infectious Disease"/>
            <person name="Wu L."/>
            <person name="Ma J."/>
        </authorList>
    </citation>
    <scope>NUCLEOTIDE SEQUENCE [LARGE SCALE GENOMIC DNA]</scope>
    <source>
        <strain evidence="3">KCTC 52232</strain>
    </source>
</reference>
<feature type="signal peptide" evidence="1">
    <location>
        <begin position="1"/>
        <end position="27"/>
    </location>
</feature>
<feature type="chain" id="PRO_5046244437" evidence="1">
    <location>
        <begin position="28"/>
        <end position="204"/>
    </location>
</feature>
<gene>
    <name evidence="2" type="ORF">ACFSYC_08260</name>
</gene>
<dbReference type="RefSeq" id="WP_377125584.1">
    <property type="nucleotide sequence ID" value="NZ_JBHUHN010000001.1"/>
</dbReference>
<dbReference type="Proteomes" id="UP001597601">
    <property type="component" value="Unassembled WGS sequence"/>
</dbReference>
<evidence type="ECO:0000313" key="3">
    <source>
        <dbReference type="Proteomes" id="UP001597601"/>
    </source>
</evidence>
<comment type="caution">
    <text evidence="2">The sequence shown here is derived from an EMBL/GenBank/DDBJ whole genome shotgun (WGS) entry which is preliminary data.</text>
</comment>
<accession>A0ABW5XLY9</accession>
<evidence type="ECO:0000256" key="1">
    <source>
        <dbReference type="SAM" id="SignalP"/>
    </source>
</evidence>
<dbReference type="EMBL" id="JBHUON010000007">
    <property type="protein sequence ID" value="MFD2864680.1"/>
    <property type="molecule type" value="Genomic_DNA"/>
</dbReference>
<keyword evidence="3" id="KW-1185">Reference proteome</keyword>
<organism evidence="2 3">
    <name type="scientific">Mucilaginibacter antarcticus</name>
    <dbReference type="NCBI Taxonomy" id="1855725"/>
    <lineage>
        <taxon>Bacteria</taxon>
        <taxon>Pseudomonadati</taxon>
        <taxon>Bacteroidota</taxon>
        <taxon>Sphingobacteriia</taxon>
        <taxon>Sphingobacteriales</taxon>
        <taxon>Sphingobacteriaceae</taxon>
        <taxon>Mucilaginibacter</taxon>
    </lineage>
</organism>
<dbReference type="SUPFAM" id="SSF53254">
    <property type="entry name" value="Phosphoglycerate mutase-like"/>
    <property type="match status" value="1"/>
</dbReference>
<protein>
    <submittedName>
        <fullName evidence="2">Uncharacterized protein</fullName>
    </submittedName>
</protein>
<evidence type="ECO:0000313" key="2">
    <source>
        <dbReference type="EMBL" id="MFD2864680.1"/>
    </source>
</evidence>